<organism evidence="1 2">
    <name type="scientific">Pseudobacteroides cellulosolvens ATCC 35603 = DSM 2933</name>
    <dbReference type="NCBI Taxonomy" id="398512"/>
    <lineage>
        <taxon>Bacteria</taxon>
        <taxon>Bacillati</taxon>
        <taxon>Bacillota</taxon>
        <taxon>Clostridia</taxon>
        <taxon>Eubacteriales</taxon>
        <taxon>Oscillospiraceae</taxon>
        <taxon>Pseudobacteroides</taxon>
    </lineage>
</organism>
<dbReference type="RefSeq" id="WP_154673539.1">
    <property type="nucleotide sequence ID" value="NZ_KN050763.1"/>
</dbReference>
<dbReference type="STRING" id="398512.Bccel_0444"/>
<keyword evidence="2" id="KW-1185">Reference proteome</keyword>
<dbReference type="AlphaFoldDB" id="A0A0L6JI91"/>
<protein>
    <submittedName>
        <fullName evidence="1">Uncharacterized protein</fullName>
    </submittedName>
</protein>
<reference evidence="2" key="1">
    <citation type="submission" date="2015-07" db="EMBL/GenBank/DDBJ databases">
        <title>Near-Complete Genome Sequence of the Cellulolytic Bacterium Bacteroides (Pseudobacteroides) cellulosolvens ATCC 35603.</title>
        <authorList>
            <person name="Dassa B."/>
            <person name="Utturkar S.M."/>
            <person name="Klingeman D.M."/>
            <person name="Hurt R.A."/>
            <person name="Keller M."/>
            <person name="Xu J."/>
            <person name="Reddy Y.H.K."/>
            <person name="Borovok I."/>
            <person name="Grinberg I.R."/>
            <person name="Lamed R."/>
            <person name="Zhivin O."/>
            <person name="Bayer E.A."/>
            <person name="Brown S.D."/>
        </authorList>
    </citation>
    <scope>NUCLEOTIDE SEQUENCE [LARGE SCALE GENOMIC DNA]</scope>
    <source>
        <strain evidence="2">DSM 2933</strain>
    </source>
</reference>
<sequence length="56" mass="6584">MEKKVDVNKITKIEKELENLGVEKLSSSEVVKKFKNQRHQIKILLLPVLLNLMHQM</sequence>
<comment type="caution">
    <text evidence="1">The sequence shown here is derived from an EMBL/GenBank/DDBJ whole genome shotgun (WGS) entry which is preliminary data.</text>
</comment>
<name>A0A0L6JI91_9FIRM</name>
<evidence type="ECO:0000313" key="1">
    <source>
        <dbReference type="EMBL" id="KNY25187.1"/>
    </source>
</evidence>
<evidence type="ECO:0000313" key="2">
    <source>
        <dbReference type="Proteomes" id="UP000036923"/>
    </source>
</evidence>
<dbReference type="EMBL" id="LGTC01000001">
    <property type="protein sequence ID" value="KNY25187.1"/>
    <property type="molecule type" value="Genomic_DNA"/>
</dbReference>
<proteinExistence type="predicted"/>
<accession>A0A0L6JI91</accession>
<dbReference type="Proteomes" id="UP000036923">
    <property type="component" value="Unassembled WGS sequence"/>
</dbReference>
<gene>
    <name evidence="1" type="ORF">Bccel_0444</name>
</gene>